<organism evidence="2 3">
    <name type="scientific">Hemibagrus wyckioides</name>
    <dbReference type="NCBI Taxonomy" id="337641"/>
    <lineage>
        <taxon>Eukaryota</taxon>
        <taxon>Metazoa</taxon>
        <taxon>Chordata</taxon>
        <taxon>Craniata</taxon>
        <taxon>Vertebrata</taxon>
        <taxon>Euteleostomi</taxon>
        <taxon>Actinopterygii</taxon>
        <taxon>Neopterygii</taxon>
        <taxon>Teleostei</taxon>
        <taxon>Ostariophysi</taxon>
        <taxon>Siluriformes</taxon>
        <taxon>Bagridae</taxon>
        <taxon>Hemibagrus</taxon>
    </lineage>
</organism>
<feature type="compositionally biased region" description="Basic and acidic residues" evidence="1">
    <location>
        <begin position="40"/>
        <end position="61"/>
    </location>
</feature>
<name>A0A9D3N1D2_9TELE</name>
<comment type="caution">
    <text evidence="2">The sequence shown here is derived from an EMBL/GenBank/DDBJ whole genome shotgun (WGS) entry which is preliminary data.</text>
</comment>
<dbReference type="AlphaFoldDB" id="A0A9D3N1D2"/>
<feature type="region of interest" description="Disordered" evidence="1">
    <location>
        <begin position="1"/>
        <end position="180"/>
    </location>
</feature>
<dbReference type="EMBL" id="JAHKSW010000029">
    <property type="protein sequence ID" value="KAG7314037.1"/>
    <property type="molecule type" value="Genomic_DNA"/>
</dbReference>
<feature type="compositionally biased region" description="Basic and acidic residues" evidence="1">
    <location>
        <begin position="150"/>
        <end position="180"/>
    </location>
</feature>
<gene>
    <name evidence="2" type="ORF">KOW79_022533</name>
</gene>
<evidence type="ECO:0000313" key="2">
    <source>
        <dbReference type="EMBL" id="KAG7314037.1"/>
    </source>
</evidence>
<feature type="compositionally biased region" description="Basic and acidic residues" evidence="1">
    <location>
        <begin position="71"/>
        <end position="90"/>
    </location>
</feature>
<protein>
    <submittedName>
        <fullName evidence="2">Uncharacterized protein</fullName>
    </submittedName>
</protein>
<accession>A0A9D3N1D2</accession>
<proteinExistence type="predicted"/>
<dbReference type="Proteomes" id="UP000824219">
    <property type="component" value="Linkage Group LG29"/>
</dbReference>
<sequence length="180" mass="19713">MQRESDTRLAPVDFEVAGPSSDGQREEAGPSQSEAVLQGADKETDLVESLRHPDGGRRAAEEPLNPLQGEEDTRASEVEGRHLDETHPTEAVEPNTQQSAWMPVSWTEGLEATHSPAPPNWASMDFSDGLEQGILDQELEEEGAGPLDGGRTRSADGVSEERNPKRSCQERRREFDLLGI</sequence>
<evidence type="ECO:0000313" key="3">
    <source>
        <dbReference type="Proteomes" id="UP000824219"/>
    </source>
</evidence>
<reference evidence="2 3" key="1">
    <citation type="submission" date="2021-06" db="EMBL/GenBank/DDBJ databases">
        <title>Chromosome-level genome assembly of the red-tail catfish (Hemibagrus wyckioides).</title>
        <authorList>
            <person name="Shao F."/>
        </authorList>
    </citation>
    <scope>NUCLEOTIDE SEQUENCE [LARGE SCALE GENOMIC DNA]</scope>
    <source>
        <strain evidence="2">EC202008001</strain>
        <tissue evidence="2">Blood</tissue>
    </source>
</reference>
<keyword evidence="3" id="KW-1185">Reference proteome</keyword>
<evidence type="ECO:0000256" key="1">
    <source>
        <dbReference type="SAM" id="MobiDB-lite"/>
    </source>
</evidence>